<dbReference type="EMBL" id="JAPFFL010000008">
    <property type="protein sequence ID" value="KAJ6707466.1"/>
    <property type="molecule type" value="Genomic_DNA"/>
</dbReference>
<keyword evidence="4" id="KW-1185">Reference proteome</keyword>
<dbReference type="GO" id="GO:0009904">
    <property type="term" value="P:chloroplast accumulation movement"/>
    <property type="evidence" value="ECO:0007669"/>
    <property type="project" value="TreeGrafter"/>
</dbReference>
<sequence length="234" mass="27061">MKQSLPRIWTLREEMTKNFTQLRKKWLGLGKRVFSSELRHVAEETVRLKKEKERADITAQNLKSKLLREKSKLETASAVEEKAKSILSSLSVTLEQLKTETEVEKKEKKLISEETANIRSEIHKTESQMDFTDGKLQAAIRELQGVKSSESLALENLRNKKKKKIAAYREHLEQKSLISASLPSFICLHFIHCHALETSNCGFCVKHSSLFNGRLNVSNKTVMFWMFLCIKYKF</sequence>
<proteinExistence type="inferred from homology"/>
<gene>
    <name evidence="3" type="ORF">OIU85_027787</name>
</gene>
<evidence type="ECO:0000313" key="3">
    <source>
        <dbReference type="EMBL" id="KAJ6707466.1"/>
    </source>
</evidence>
<dbReference type="AlphaFoldDB" id="A0A9Q0QJI8"/>
<evidence type="ECO:0000256" key="2">
    <source>
        <dbReference type="ARBA" id="ARBA00023054"/>
    </source>
</evidence>
<protein>
    <submittedName>
        <fullName evidence="3">HEAVY CHAIN putative EXPRESSED-RELATED-RELATED</fullName>
    </submittedName>
</protein>
<dbReference type="GO" id="GO:0009903">
    <property type="term" value="P:chloroplast avoidance movement"/>
    <property type="evidence" value="ECO:0007669"/>
    <property type="project" value="TreeGrafter"/>
</dbReference>
<reference evidence="3" key="1">
    <citation type="submission" date="2022-11" db="EMBL/GenBank/DDBJ databases">
        <authorList>
            <person name="Hyden B.L."/>
            <person name="Feng K."/>
            <person name="Yates T."/>
            <person name="Jawdy S."/>
            <person name="Smart L.B."/>
            <person name="Muchero W."/>
        </authorList>
    </citation>
    <scope>NUCLEOTIDE SEQUENCE</scope>
    <source>
        <tissue evidence="3">Shoot tip</tissue>
    </source>
</reference>
<dbReference type="GO" id="GO:0005829">
    <property type="term" value="C:cytosol"/>
    <property type="evidence" value="ECO:0007669"/>
    <property type="project" value="TreeGrafter"/>
</dbReference>
<dbReference type="PANTHER" id="PTHR32054:SF2">
    <property type="entry name" value="PROTEIN PLASTID MOVEMENT IMPAIRED 2"/>
    <property type="match status" value="1"/>
</dbReference>
<dbReference type="OrthoDB" id="685331at2759"/>
<keyword evidence="2" id="KW-0175">Coiled coil</keyword>
<dbReference type="PANTHER" id="PTHR32054">
    <property type="entry name" value="HEAVY CHAIN, PUTATIVE, EXPRESSED-RELATED-RELATED"/>
    <property type="match status" value="1"/>
</dbReference>
<evidence type="ECO:0000313" key="4">
    <source>
        <dbReference type="Proteomes" id="UP001151529"/>
    </source>
</evidence>
<comment type="caution">
    <text evidence="3">The sequence shown here is derived from an EMBL/GenBank/DDBJ whole genome shotgun (WGS) entry which is preliminary data.</text>
</comment>
<comment type="similarity">
    <text evidence="1">Belongs to the WEB family.</text>
</comment>
<accession>A0A9Q0QJI8</accession>
<dbReference type="Proteomes" id="UP001151529">
    <property type="component" value="Chromosome 4"/>
</dbReference>
<evidence type="ECO:0000256" key="1">
    <source>
        <dbReference type="ARBA" id="ARBA00005485"/>
    </source>
</evidence>
<reference evidence="3" key="2">
    <citation type="journal article" date="2023" name="Int. J. Mol. Sci.">
        <title>De Novo Assembly and Annotation of 11 Diverse Shrub Willow (Salix) Genomes Reveals Novel Gene Organization in Sex-Linked Regions.</title>
        <authorList>
            <person name="Hyden B."/>
            <person name="Feng K."/>
            <person name="Yates T.B."/>
            <person name="Jawdy S."/>
            <person name="Cereghino C."/>
            <person name="Smart L.B."/>
            <person name="Muchero W."/>
        </authorList>
    </citation>
    <scope>NUCLEOTIDE SEQUENCE [LARGE SCALE GENOMIC DNA]</scope>
    <source>
        <tissue evidence="3">Shoot tip</tissue>
    </source>
</reference>
<organism evidence="3 4">
    <name type="scientific">Salix viminalis</name>
    <name type="common">Common osier</name>
    <name type="synonym">Basket willow</name>
    <dbReference type="NCBI Taxonomy" id="40686"/>
    <lineage>
        <taxon>Eukaryota</taxon>
        <taxon>Viridiplantae</taxon>
        <taxon>Streptophyta</taxon>
        <taxon>Embryophyta</taxon>
        <taxon>Tracheophyta</taxon>
        <taxon>Spermatophyta</taxon>
        <taxon>Magnoliopsida</taxon>
        <taxon>eudicotyledons</taxon>
        <taxon>Gunneridae</taxon>
        <taxon>Pentapetalae</taxon>
        <taxon>rosids</taxon>
        <taxon>fabids</taxon>
        <taxon>Malpighiales</taxon>
        <taxon>Salicaceae</taxon>
        <taxon>Saliceae</taxon>
        <taxon>Salix</taxon>
    </lineage>
</organism>
<name>A0A9Q0QJI8_SALVM</name>